<feature type="coiled-coil region" evidence="1">
    <location>
        <begin position="705"/>
        <end position="775"/>
    </location>
</feature>
<dbReference type="EMBL" id="JADGJH010000309">
    <property type="protein sequence ID" value="KAJ3131199.1"/>
    <property type="molecule type" value="Genomic_DNA"/>
</dbReference>
<sequence length="963" mass="108296">MSLTSGLIPIGSKPSVTKSSIGSYFDFDVNDDDLEDLLELDTNIAHRTTTSVSKGSNGSFGKFNLKSSENVPASHTSFPKSSAKETIPIANSNGFKFTVDPALTKTKKDQGAVDEKAYNTILSSLGNMDDMDNGLFSSTGLIPKKSAPKTTAEFSVHESQTRQLSPTKELDSWSVSTNENAPKDTDRNNVASHESALFDISVRQTASKSSKETDLFGNDDLFTILGLDDKPAKSTKNSVLSNKQYSISTEFKSPVDNIDSLGIPKQLKPSIENTEKQFHFSNTRKHSLTSTPTTNQFTTNNDHDHQTGSPNSIVSIKSKEDEFIPSFLAEASGRRRRGPTTSITNTPKDDLNLDPSVLHQNPFKTERNAVANFFDEELSKTSNVKKNPLIASVSTQISRPKPTGVFGTENFINSDTNALPFLNQKLSFLDEKKANIPTVTQSQWKFSNNPTKNIHGKLLTENPKVEQKSTLSKSSSLSSLVSLSHTEDEAMKEDIVGRKPNNSEKSTTKKKISSIFSNQLPVINQISAALNHNEISFEPLFAQLGQPAPETISTAADSTPVLNPSNTTPASNLTEQVKELKNKLEKEELKFKNLEAEKNKIISENAILKTSLEFEQAASKNFKEKFHAIESQVSADNENIEQLRKLLIESHNQEISILKETHSFELEHVADSVKAEISKFQAEQDKTIALIKSKHFDEMCKLISTADAAQQLESLTQKMEESSRLVDHMHRKLESDHSYSVKEREMALQLKERQLVELQRQITKQRQDLEDEQTRLKHHADGIDATLEQYRKDREDDQRVSDEERRTLENQINLMKTEKDLIQRQLHRERLEFVRLKESWSMERRRILLLSSDEQKDLAMEKAILEAKREAVAEIELEMKKMKSREEAQILADRMVLDKEIHEISIKKGNLHREAAHLRAERISLESEKQNLAAELEAFENGWKTAENRFKQAKFAQETAGAV</sequence>
<feature type="region of interest" description="Disordered" evidence="2">
    <location>
        <begin position="332"/>
        <end position="352"/>
    </location>
</feature>
<feature type="region of interest" description="Disordered" evidence="2">
    <location>
        <begin position="279"/>
        <end position="308"/>
    </location>
</feature>
<accession>A0AAD5T5R3</accession>
<dbReference type="PANTHER" id="PTHR33689:SF1">
    <property type="entry name" value="FAS-BINDING FACTOR 1"/>
    <property type="match status" value="1"/>
</dbReference>
<evidence type="ECO:0000256" key="1">
    <source>
        <dbReference type="SAM" id="Coils"/>
    </source>
</evidence>
<feature type="coiled-coil region" evidence="1">
    <location>
        <begin position="915"/>
        <end position="942"/>
    </location>
</feature>
<dbReference type="GO" id="GO:0097539">
    <property type="term" value="C:ciliary transition fiber"/>
    <property type="evidence" value="ECO:0007669"/>
    <property type="project" value="InterPro"/>
</dbReference>
<evidence type="ECO:0000256" key="2">
    <source>
        <dbReference type="SAM" id="MobiDB-lite"/>
    </source>
</evidence>
<feature type="compositionally biased region" description="Basic and acidic residues" evidence="2">
    <location>
        <begin position="485"/>
        <end position="497"/>
    </location>
</feature>
<feature type="coiled-coil region" evidence="1">
    <location>
        <begin position="570"/>
        <end position="604"/>
    </location>
</feature>
<dbReference type="GO" id="GO:0060271">
    <property type="term" value="P:cilium assembly"/>
    <property type="evidence" value="ECO:0007669"/>
    <property type="project" value="InterPro"/>
</dbReference>
<dbReference type="Pfam" id="PF21007">
    <property type="entry name" value="FBF1"/>
    <property type="match status" value="1"/>
</dbReference>
<dbReference type="InterPro" id="IPR049390">
    <property type="entry name" value="FBF1_C"/>
</dbReference>
<dbReference type="Proteomes" id="UP001211907">
    <property type="component" value="Unassembled WGS sequence"/>
</dbReference>
<keyword evidence="1" id="KW-0175">Coiled coil</keyword>
<feature type="compositionally biased region" description="Low complexity" evidence="2">
    <location>
        <begin position="469"/>
        <end position="484"/>
    </location>
</feature>
<reference evidence="4" key="1">
    <citation type="submission" date="2020-05" db="EMBL/GenBank/DDBJ databases">
        <title>Phylogenomic resolution of chytrid fungi.</title>
        <authorList>
            <person name="Stajich J.E."/>
            <person name="Amses K."/>
            <person name="Simmons R."/>
            <person name="Seto K."/>
            <person name="Myers J."/>
            <person name="Bonds A."/>
            <person name="Quandt C.A."/>
            <person name="Barry K."/>
            <person name="Liu P."/>
            <person name="Grigoriev I."/>
            <person name="Longcore J.E."/>
            <person name="James T.Y."/>
        </authorList>
    </citation>
    <scope>NUCLEOTIDE SEQUENCE</scope>
    <source>
        <strain evidence="4">JEL0513</strain>
    </source>
</reference>
<gene>
    <name evidence="4" type="ORF">HK100_006641</name>
</gene>
<comment type="caution">
    <text evidence="4">The sequence shown here is derived from an EMBL/GenBank/DDBJ whole genome shotgun (WGS) entry which is preliminary data.</text>
</comment>
<dbReference type="InterPro" id="IPR033561">
    <property type="entry name" value="FBF1"/>
</dbReference>
<evidence type="ECO:0000313" key="5">
    <source>
        <dbReference type="Proteomes" id="UP001211907"/>
    </source>
</evidence>
<keyword evidence="5" id="KW-1185">Reference proteome</keyword>
<organism evidence="4 5">
    <name type="scientific">Physocladia obscura</name>
    <dbReference type="NCBI Taxonomy" id="109957"/>
    <lineage>
        <taxon>Eukaryota</taxon>
        <taxon>Fungi</taxon>
        <taxon>Fungi incertae sedis</taxon>
        <taxon>Chytridiomycota</taxon>
        <taxon>Chytridiomycota incertae sedis</taxon>
        <taxon>Chytridiomycetes</taxon>
        <taxon>Chytridiales</taxon>
        <taxon>Chytriomycetaceae</taxon>
        <taxon>Physocladia</taxon>
    </lineage>
</organism>
<feature type="domain" description="Fas-binding factor 1 C-terminal" evidence="3">
    <location>
        <begin position="622"/>
        <end position="960"/>
    </location>
</feature>
<feature type="compositionally biased region" description="Low complexity" evidence="2">
    <location>
        <begin position="289"/>
        <end position="300"/>
    </location>
</feature>
<name>A0AAD5T5R3_9FUNG</name>
<dbReference type="GO" id="GO:0005814">
    <property type="term" value="C:centriole"/>
    <property type="evidence" value="ECO:0007669"/>
    <property type="project" value="TreeGrafter"/>
</dbReference>
<feature type="region of interest" description="Disordered" evidence="2">
    <location>
        <begin position="461"/>
        <end position="510"/>
    </location>
</feature>
<dbReference type="PANTHER" id="PTHR33689">
    <property type="entry name" value="FAS-BINDING FACTOR 1"/>
    <property type="match status" value="1"/>
</dbReference>
<evidence type="ECO:0000313" key="4">
    <source>
        <dbReference type="EMBL" id="KAJ3131199.1"/>
    </source>
</evidence>
<dbReference type="AlphaFoldDB" id="A0AAD5T5R3"/>
<protein>
    <recommendedName>
        <fullName evidence="3">Fas-binding factor 1 C-terminal domain-containing protein</fullName>
    </recommendedName>
</protein>
<dbReference type="GO" id="GO:0036064">
    <property type="term" value="C:ciliary basal body"/>
    <property type="evidence" value="ECO:0007669"/>
    <property type="project" value="TreeGrafter"/>
</dbReference>
<proteinExistence type="predicted"/>
<feature type="region of interest" description="Disordered" evidence="2">
    <location>
        <begin position="147"/>
        <end position="190"/>
    </location>
</feature>
<dbReference type="GO" id="GO:0090162">
    <property type="term" value="P:establishment of epithelial cell polarity"/>
    <property type="evidence" value="ECO:0007669"/>
    <property type="project" value="InterPro"/>
</dbReference>
<evidence type="ECO:0000259" key="3">
    <source>
        <dbReference type="Pfam" id="PF21007"/>
    </source>
</evidence>